<evidence type="ECO:0000256" key="2">
    <source>
        <dbReference type="ARBA" id="ARBA00023136"/>
    </source>
</evidence>
<keyword evidence="3" id="KW-0998">Cell outer membrane</keyword>
<evidence type="ECO:0000256" key="5">
    <source>
        <dbReference type="SAM" id="MobiDB-lite"/>
    </source>
</evidence>
<dbReference type="InterPro" id="IPR006665">
    <property type="entry name" value="OmpA-like"/>
</dbReference>
<evidence type="ECO:0000259" key="6">
    <source>
        <dbReference type="PROSITE" id="PS51123"/>
    </source>
</evidence>
<dbReference type="RefSeq" id="WP_073319080.1">
    <property type="nucleotide sequence ID" value="NZ_FQYP01000008.1"/>
</dbReference>
<dbReference type="OrthoDB" id="9800869at2"/>
<dbReference type="InterPro" id="IPR006664">
    <property type="entry name" value="OMP_bac"/>
</dbReference>
<gene>
    <name evidence="7" type="ORF">SAMN04488508_108131</name>
</gene>
<evidence type="ECO:0000313" key="7">
    <source>
        <dbReference type="EMBL" id="SHJ39301.1"/>
    </source>
</evidence>
<evidence type="ECO:0000256" key="3">
    <source>
        <dbReference type="ARBA" id="ARBA00023237"/>
    </source>
</evidence>
<dbReference type="Pfam" id="PF00691">
    <property type="entry name" value="OmpA"/>
    <property type="match status" value="1"/>
</dbReference>
<dbReference type="AlphaFoldDB" id="A0A1M6IXZ0"/>
<dbReference type="Gene3D" id="3.30.1330.60">
    <property type="entry name" value="OmpA-like domain"/>
    <property type="match status" value="1"/>
</dbReference>
<feature type="domain" description="OmpA-like" evidence="6">
    <location>
        <begin position="306"/>
        <end position="420"/>
    </location>
</feature>
<dbReference type="GO" id="GO:0009279">
    <property type="term" value="C:cell outer membrane"/>
    <property type="evidence" value="ECO:0007669"/>
    <property type="project" value="UniProtKB-SubCell"/>
</dbReference>
<proteinExistence type="predicted"/>
<dbReference type="InterPro" id="IPR036737">
    <property type="entry name" value="OmpA-like_sf"/>
</dbReference>
<dbReference type="SUPFAM" id="SSF103088">
    <property type="entry name" value="OmpA-like"/>
    <property type="match status" value="1"/>
</dbReference>
<protein>
    <submittedName>
        <fullName evidence="7">OmpA family protein</fullName>
    </submittedName>
</protein>
<organism evidence="7 8">
    <name type="scientific">Aquimarina spongiae</name>
    <dbReference type="NCBI Taxonomy" id="570521"/>
    <lineage>
        <taxon>Bacteria</taxon>
        <taxon>Pseudomonadati</taxon>
        <taxon>Bacteroidota</taxon>
        <taxon>Flavobacteriia</taxon>
        <taxon>Flavobacteriales</taxon>
        <taxon>Flavobacteriaceae</taxon>
        <taxon>Aquimarina</taxon>
    </lineage>
</organism>
<dbReference type="Gene3D" id="2.60.120.560">
    <property type="entry name" value="Exo-inulinase, domain 1"/>
    <property type="match status" value="1"/>
</dbReference>
<sequence length="420" mass="47498">MRGLTIILVGIALCISQNAEAQFWKKIAKKAEEKAKEVVIQKTGEKVAQKTSKTIDKTLEKNPRGTSNENGNQGTMESETETVSEKEYGNITMYTKFDFVAGNDILFYDDFSLDNLGDFPSKWDTDGTGELVEVLGRKWLKMSDKSNYLPLLDQKLPKEYTIEFDMMLTNYPANNGGVGSRFWVCLDEDESYKFRGKNRVEVSVGFWTALKNQVWINNRVNGKHLIGNNIDHVIHEEFYQPAHISIAVNKTRFRMWVNKVKIVDVPRLVPNVQLSKIKLHMKGYADDFLISDFKFAVGGQDIRGQLIEEGKFSTNAIQFDSGSAVLKPESFGILKRIANALQQDNFTIHIIGHTDDEGDEESNLILSEQRAEAVKDILVSQFNIDETLLSIEGRGEAEPVADNSLLEGKAKNRRVEFIKL</sequence>
<dbReference type="PROSITE" id="PS51123">
    <property type="entry name" value="OMPA_2"/>
    <property type="match status" value="1"/>
</dbReference>
<dbReference type="InterPro" id="IPR050330">
    <property type="entry name" value="Bact_OuterMem_StrucFunc"/>
</dbReference>
<dbReference type="CDD" id="cd07185">
    <property type="entry name" value="OmpA_C-like"/>
    <property type="match status" value="1"/>
</dbReference>
<evidence type="ECO:0000313" key="8">
    <source>
        <dbReference type="Proteomes" id="UP000184432"/>
    </source>
</evidence>
<dbReference type="PANTHER" id="PTHR30329:SF21">
    <property type="entry name" value="LIPOPROTEIN YIAD-RELATED"/>
    <property type="match status" value="1"/>
</dbReference>
<evidence type="ECO:0000256" key="4">
    <source>
        <dbReference type="PROSITE-ProRule" id="PRU00473"/>
    </source>
</evidence>
<dbReference type="STRING" id="570521.SAMN04488508_108131"/>
<accession>A0A1M6IXZ0</accession>
<dbReference type="PANTHER" id="PTHR30329">
    <property type="entry name" value="STATOR ELEMENT OF FLAGELLAR MOTOR COMPLEX"/>
    <property type="match status" value="1"/>
</dbReference>
<comment type="subcellular location">
    <subcellularLocation>
        <location evidence="1">Cell outer membrane</location>
    </subcellularLocation>
</comment>
<feature type="compositionally biased region" description="Basic and acidic residues" evidence="5">
    <location>
        <begin position="51"/>
        <end position="63"/>
    </location>
</feature>
<feature type="region of interest" description="Disordered" evidence="5">
    <location>
        <begin position="51"/>
        <end position="83"/>
    </location>
</feature>
<dbReference type="EMBL" id="FQYP01000008">
    <property type="protein sequence ID" value="SHJ39301.1"/>
    <property type="molecule type" value="Genomic_DNA"/>
</dbReference>
<name>A0A1M6IXZ0_9FLAO</name>
<evidence type="ECO:0000256" key="1">
    <source>
        <dbReference type="ARBA" id="ARBA00004442"/>
    </source>
</evidence>
<reference evidence="8" key="1">
    <citation type="submission" date="2016-11" db="EMBL/GenBank/DDBJ databases">
        <authorList>
            <person name="Varghese N."/>
            <person name="Submissions S."/>
        </authorList>
    </citation>
    <scope>NUCLEOTIDE SEQUENCE [LARGE SCALE GENOMIC DNA]</scope>
    <source>
        <strain evidence="8">DSM 22623</strain>
    </source>
</reference>
<dbReference type="PRINTS" id="PR01021">
    <property type="entry name" value="OMPADOMAIN"/>
</dbReference>
<keyword evidence="8" id="KW-1185">Reference proteome</keyword>
<keyword evidence="2 4" id="KW-0472">Membrane</keyword>
<feature type="compositionally biased region" description="Polar residues" evidence="5">
    <location>
        <begin position="64"/>
        <end position="77"/>
    </location>
</feature>
<dbReference type="Proteomes" id="UP000184432">
    <property type="component" value="Unassembled WGS sequence"/>
</dbReference>